<evidence type="ECO:0000313" key="2">
    <source>
        <dbReference type="Proteomes" id="UP000295636"/>
    </source>
</evidence>
<reference evidence="1 2" key="1">
    <citation type="submission" date="2019-03" db="EMBL/GenBank/DDBJ databases">
        <title>This is whole genome sequence of Paenibacillus sp MS74 strain.</title>
        <authorList>
            <person name="Trinh H.N."/>
        </authorList>
    </citation>
    <scope>NUCLEOTIDE SEQUENCE [LARGE SCALE GENOMIC DNA]</scope>
    <source>
        <strain evidence="1 2">MS74</strain>
    </source>
</reference>
<dbReference type="EMBL" id="SMRT01000001">
    <property type="protein sequence ID" value="TDG00908.1"/>
    <property type="molecule type" value="Genomic_DNA"/>
</dbReference>
<dbReference type="RefSeq" id="WP_133225618.1">
    <property type="nucleotide sequence ID" value="NZ_SMRT01000001.1"/>
</dbReference>
<name>A0A4R5L0A1_9BACL</name>
<dbReference type="Proteomes" id="UP000295636">
    <property type="component" value="Unassembled WGS sequence"/>
</dbReference>
<organism evidence="1 2">
    <name type="scientific">Paenibacillus piri</name>
    <dbReference type="NCBI Taxonomy" id="2547395"/>
    <lineage>
        <taxon>Bacteria</taxon>
        <taxon>Bacillati</taxon>
        <taxon>Bacillota</taxon>
        <taxon>Bacilli</taxon>
        <taxon>Bacillales</taxon>
        <taxon>Paenibacillaceae</taxon>
        <taxon>Paenibacillus</taxon>
    </lineage>
</organism>
<gene>
    <name evidence="1" type="ORF">E1757_04665</name>
</gene>
<evidence type="ECO:0000313" key="1">
    <source>
        <dbReference type="EMBL" id="TDG00908.1"/>
    </source>
</evidence>
<comment type="caution">
    <text evidence="1">The sequence shown here is derived from an EMBL/GenBank/DDBJ whole genome shotgun (WGS) entry which is preliminary data.</text>
</comment>
<sequence length="137" mass="15869">MFKEVELADSLQSASYVIQNAKGFDTFVFRMGFKEETSLTDAQKDQILSYLEENVSRNDPLYIKAKAYIDQSEMSSDYFHNYPRKFRGAYRPVVMQFIAGLMTNSIDTRIDDKDFKGIIVDENNNPWCEADAVYDDI</sequence>
<proteinExistence type="predicted"/>
<protein>
    <submittedName>
        <fullName evidence="1">Uncharacterized protein</fullName>
    </submittedName>
</protein>
<dbReference type="OrthoDB" id="2620863at2"/>
<accession>A0A4R5L0A1</accession>
<dbReference type="AlphaFoldDB" id="A0A4R5L0A1"/>
<keyword evidence="2" id="KW-1185">Reference proteome</keyword>